<sequence>MAPPSSLASLLLICMSAFAGLALFAATAAEPRHACPVEPFPFLYRLTSRCSTSIPPSLPLQVDGYFLDSIVASKDKNACVALLVYASWCPFSQRLLPIFDVLSSMFPQMDHLLVEHSSVFPSVLSRYGIHSVPSILVINQTSMVKYHGPKTLLSLVRFYERNTGFEPVLDFMEGQMTGLSSSKESSSTSWIRNSGTSMKEMIMKDPYLSLSVLFLCLRVLMVGFSEYLRVLHRIDVRRAWRKLRLCKNGNFHVGARDAQVWASSLASVSNR</sequence>
<feature type="chain" id="PRO_5044773590" description="Thioredoxin domain-containing protein" evidence="2">
    <location>
        <begin position="30"/>
        <end position="271"/>
    </location>
</feature>
<keyword evidence="5" id="KW-1185">Reference proteome</keyword>
<evidence type="ECO:0000259" key="3">
    <source>
        <dbReference type="Pfam" id="PF00085"/>
    </source>
</evidence>
<accession>A0ABD3INN4</accession>
<evidence type="ECO:0000313" key="4">
    <source>
        <dbReference type="EMBL" id="KAL3715533.1"/>
    </source>
</evidence>
<evidence type="ECO:0000256" key="2">
    <source>
        <dbReference type="SAM" id="SignalP"/>
    </source>
</evidence>
<comment type="caution">
    <text evidence="4">The sequence shown here is derived from an EMBL/GenBank/DDBJ whole genome shotgun (WGS) entry which is preliminary data.</text>
</comment>
<dbReference type="EMBL" id="JBJKBG010000011">
    <property type="protein sequence ID" value="KAL3715533.1"/>
    <property type="molecule type" value="Genomic_DNA"/>
</dbReference>
<dbReference type="InterPro" id="IPR036249">
    <property type="entry name" value="Thioredoxin-like_sf"/>
</dbReference>
<name>A0ABD3INN4_EUCGL</name>
<dbReference type="InterPro" id="IPR044794">
    <property type="entry name" value="APRL5/7"/>
</dbReference>
<dbReference type="AlphaFoldDB" id="A0ABD3INN4"/>
<feature type="domain" description="Thioredoxin" evidence="3">
    <location>
        <begin position="70"/>
        <end position="158"/>
    </location>
</feature>
<feature type="transmembrane region" description="Helical" evidence="1">
    <location>
        <begin position="207"/>
        <end position="228"/>
    </location>
</feature>
<dbReference type="PANTHER" id="PTHR47126">
    <property type="entry name" value="5'-ADENYLYLSULFATE REDUCTASE-LIKE 7"/>
    <property type="match status" value="1"/>
</dbReference>
<keyword evidence="1" id="KW-0812">Transmembrane</keyword>
<evidence type="ECO:0000313" key="5">
    <source>
        <dbReference type="Proteomes" id="UP001634007"/>
    </source>
</evidence>
<organism evidence="4 5">
    <name type="scientific">Eucalyptus globulus</name>
    <name type="common">Tasmanian blue gum</name>
    <dbReference type="NCBI Taxonomy" id="34317"/>
    <lineage>
        <taxon>Eukaryota</taxon>
        <taxon>Viridiplantae</taxon>
        <taxon>Streptophyta</taxon>
        <taxon>Embryophyta</taxon>
        <taxon>Tracheophyta</taxon>
        <taxon>Spermatophyta</taxon>
        <taxon>Magnoliopsida</taxon>
        <taxon>eudicotyledons</taxon>
        <taxon>Gunneridae</taxon>
        <taxon>Pentapetalae</taxon>
        <taxon>rosids</taxon>
        <taxon>malvids</taxon>
        <taxon>Myrtales</taxon>
        <taxon>Myrtaceae</taxon>
        <taxon>Myrtoideae</taxon>
        <taxon>Eucalypteae</taxon>
        <taxon>Eucalyptus</taxon>
    </lineage>
</organism>
<dbReference type="InterPro" id="IPR013766">
    <property type="entry name" value="Thioredoxin_domain"/>
</dbReference>
<dbReference type="SUPFAM" id="SSF52833">
    <property type="entry name" value="Thioredoxin-like"/>
    <property type="match status" value="1"/>
</dbReference>
<protein>
    <recommendedName>
        <fullName evidence="3">Thioredoxin domain-containing protein</fullName>
    </recommendedName>
</protein>
<dbReference type="Proteomes" id="UP001634007">
    <property type="component" value="Unassembled WGS sequence"/>
</dbReference>
<feature type="signal peptide" evidence="2">
    <location>
        <begin position="1"/>
        <end position="29"/>
    </location>
</feature>
<dbReference type="Pfam" id="PF00085">
    <property type="entry name" value="Thioredoxin"/>
    <property type="match status" value="1"/>
</dbReference>
<keyword evidence="1" id="KW-0472">Membrane</keyword>
<proteinExistence type="predicted"/>
<keyword evidence="1" id="KW-1133">Transmembrane helix</keyword>
<dbReference type="PANTHER" id="PTHR47126:SF3">
    <property type="entry name" value="5'-ADENYLYLSULFATE REDUCTASE-LIKE 5"/>
    <property type="match status" value="1"/>
</dbReference>
<evidence type="ECO:0000256" key="1">
    <source>
        <dbReference type="SAM" id="Phobius"/>
    </source>
</evidence>
<keyword evidence="2" id="KW-0732">Signal</keyword>
<gene>
    <name evidence="4" type="ORF">ACJRO7_007289</name>
</gene>
<dbReference type="Gene3D" id="3.40.30.10">
    <property type="entry name" value="Glutaredoxin"/>
    <property type="match status" value="1"/>
</dbReference>
<reference evidence="4 5" key="1">
    <citation type="submission" date="2024-11" db="EMBL/GenBank/DDBJ databases">
        <title>Chromosome-level genome assembly of Eucalyptus globulus Labill. provides insights into its genome evolution.</title>
        <authorList>
            <person name="Li X."/>
        </authorList>
    </citation>
    <scope>NUCLEOTIDE SEQUENCE [LARGE SCALE GENOMIC DNA]</scope>
    <source>
        <strain evidence="4">CL2024</strain>
        <tissue evidence="4">Fresh tender leaves</tissue>
    </source>
</reference>